<protein>
    <submittedName>
        <fullName evidence="1">Menaquinone-dependent protoporphyrinogen IX oxidase</fullName>
    </submittedName>
</protein>
<organism evidence="1 2">
    <name type="scientific">Metabacillus niabensis</name>
    <dbReference type="NCBI Taxonomy" id="324854"/>
    <lineage>
        <taxon>Bacteria</taxon>
        <taxon>Bacillati</taxon>
        <taxon>Bacillota</taxon>
        <taxon>Bacilli</taxon>
        <taxon>Bacillales</taxon>
        <taxon>Bacillaceae</taxon>
        <taxon>Metabacillus</taxon>
    </lineage>
</organism>
<evidence type="ECO:0000313" key="2">
    <source>
        <dbReference type="Proteomes" id="UP001232245"/>
    </source>
</evidence>
<evidence type="ECO:0000313" key="1">
    <source>
        <dbReference type="EMBL" id="MDQ0228645.1"/>
    </source>
</evidence>
<sequence>MKNYRYLIQDKFDANSIANDLRVQLNVNRFENVTIKAVNQRNEVIVQVPDSSDHLEIAVESFMENYQTGVILE</sequence>
<dbReference type="RefSeq" id="WP_174880205.1">
    <property type="nucleotide sequence ID" value="NZ_CADEPK010000116.1"/>
</dbReference>
<proteinExistence type="predicted"/>
<comment type="caution">
    <text evidence="1">The sequence shown here is derived from an EMBL/GenBank/DDBJ whole genome shotgun (WGS) entry which is preliminary data.</text>
</comment>
<dbReference type="Proteomes" id="UP001232245">
    <property type="component" value="Unassembled WGS sequence"/>
</dbReference>
<name>A0ABT9Z9F8_9BACI</name>
<dbReference type="EMBL" id="JAUSTZ010000028">
    <property type="protein sequence ID" value="MDQ0228645.1"/>
    <property type="molecule type" value="Genomic_DNA"/>
</dbReference>
<gene>
    <name evidence="1" type="ORF">J2S02_005032</name>
</gene>
<reference evidence="1 2" key="1">
    <citation type="submission" date="2023-07" db="EMBL/GenBank/DDBJ databases">
        <title>Genomic Encyclopedia of Type Strains, Phase IV (KMG-IV): sequencing the most valuable type-strain genomes for metagenomic binning, comparative biology and taxonomic classification.</title>
        <authorList>
            <person name="Goeker M."/>
        </authorList>
    </citation>
    <scope>NUCLEOTIDE SEQUENCE [LARGE SCALE GENOMIC DNA]</scope>
    <source>
        <strain evidence="1 2">DSM 17723</strain>
    </source>
</reference>
<accession>A0ABT9Z9F8</accession>
<keyword evidence="2" id="KW-1185">Reference proteome</keyword>